<comment type="subcellular location">
    <subcellularLocation>
        <location evidence="1">Endomembrane system</location>
    </subcellularLocation>
</comment>
<dbReference type="Proteomes" id="UP000195871">
    <property type="component" value="Unassembled WGS sequence"/>
</dbReference>
<sequence length="1127" mass="131451">MPLSRSTTPLNDQNVSFNDSHSTILQNQVDDARVESNPIIPRPRKFILTKYTIYVTTLRMYIVGSNTRETVFRILEIDLTSTEKLIVMEDNVYFTRNEIMEVLNGIEDSSEGGLVKKLTAVGLLGFIRFTKCYYLLVVKKRREVAVLGSHEIYHIEDTQLISVTNNPKEVEKSPLETRYIQTFQNIDLNKTFYFSYSYDLTNNLQTNMLRNKRQSLHMNGDTELSYVFEFNERFIWNGALLEPIFQTFDKVYDWFQPIIHGFVDQVKNSVFQIQFYITLIARRSHRYAGARFFKRGVNDEGDVANEVETEQIVADMLTSSFHDPAAGFYNNPRYTSFVQHRGSIPLQWSQETVPNLRMTKPPIELSVIDPYFSRAALHFNNLFERYGTPIQILNLIKEREKTPRETKLLDAFNQCVDYLNQFLPENKKLDYTAWDMSRAAKSRSQDVIKWLENYSERSLNTTGFFHNGRTIHDTQLQQGICRTNCVDCLDRTNTAQFVIGKRALGHQLHALGIIEENYLEYDSDVTNVLTEMFHDHGDTIALQYGGSHLVNTLQTYRKINQWSSHSRDMIESIKRFYSNSFVDAQRQDAINLFLGNYVYSPEQPMLWEMNTDYYLHNRRITSELNGTNSYTHWFNDNFLVDRKQHENEEWERNVPDRTILELQKRGLLVIKVDPYPGCFENYWNIKYGSRNYVSLNELFEFTMNSTRQYSYPNDQKHNYYKQALGENENKKEKTSIGSSNPTRLGIISLFKGRNNCNNGKTSSELPRRSKFGSFSERLRGTSPRLIFDPEYEDDNYFSPFKSRKPHRELRILYATQGQEDAVAGDSLSEDEEDLLLEKYASLRKVYIENDQEKQLMFEECTLLLHSLELLSKTEKYYEIIKKSFDDHYRGMQDKGEEGFISFPVIKSTINEETFSGMLLEKLENNEKEKKLDNISVFKQETNVDESLSVFERDLPDLSKLSGLFRNHCVDLPKVSNENIELYNQSLGINSKIPVVGLEKLASTTMDEDPLPKSKENDVKKNYYRQLIQEYKYLENPFLNMSDSKKYRHQVKLLKETHQSKHARDVSFFNASHYEQNALALNHSNDSTPNLGSNSLSAISDAHDFYHYTSFSRIGNNPLKENVGGLQN</sequence>
<accession>A0A1Z8JRZ8</accession>
<dbReference type="Pfam" id="PF02383">
    <property type="entry name" value="Syja_N"/>
    <property type="match status" value="1"/>
</dbReference>
<name>A0A1Z8JRZ8_PICKU</name>
<dbReference type="PANTHER" id="PTHR45738">
    <property type="entry name" value="POLYPHOSPHOINOSITIDE PHOSPHATASE"/>
    <property type="match status" value="1"/>
</dbReference>
<feature type="domain" description="SAC" evidence="4">
    <location>
        <begin position="183"/>
        <end position="546"/>
    </location>
</feature>
<keyword evidence="2" id="KW-0378">Hydrolase</keyword>
<reference evidence="5 6" key="1">
    <citation type="submission" date="2017-05" db="EMBL/GenBank/DDBJ databases">
        <title>The Genome Sequence of Candida krusei Ckrusei653.</title>
        <authorList>
            <person name="Cuomo C."/>
            <person name="Forche A."/>
            <person name="Young S."/>
            <person name="Abouelleil A."/>
            <person name="Cao P."/>
            <person name="Chapman S."/>
            <person name="Cusick C."/>
            <person name="Shea T."/>
            <person name="Nusbaum C."/>
            <person name="Birren B."/>
        </authorList>
    </citation>
    <scope>NUCLEOTIDE SEQUENCE [LARGE SCALE GENOMIC DNA]</scope>
    <source>
        <strain evidence="5 6">Ckrusei653</strain>
    </source>
</reference>
<evidence type="ECO:0000256" key="3">
    <source>
        <dbReference type="ARBA" id="ARBA00023136"/>
    </source>
</evidence>
<dbReference type="GO" id="GO:0046856">
    <property type="term" value="P:phosphatidylinositol dephosphorylation"/>
    <property type="evidence" value="ECO:0007669"/>
    <property type="project" value="InterPro"/>
</dbReference>
<evidence type="ECO:0000259" key="4">
    <source>
        <dbReference type="PROSITE" id="PS50275"/>
    </source>
</evidence>
<organism evidence="5 6">
    <name type="scientific">Pichia kudriavzevii</name>
    <name type="common">Yeast</name>
    <name type="synonym">Issatchenkia orientalis</name>
    <dbReference type="NCBI Taxonomy" id="4909"/>
    <lineage>
        <taxon>Eukaryota</taxon>
        <taxon>Fungi</taxon>
        <taxon>Dikarya</taxon>
        <taxon>Ascomycota</taxon>
        <taxon>Saccharomycotina</taxon>
        <taxon>Pichiomycetes</taxon>
        <taxon>Pichiales</taxon>
        <taxon>Pichiaceae</taxon>
        <taxon>Pichia</taxon>
    </lineage>
</organism>
<keyword evidence="3" id="KW-0472">Membrane</keyword>
<evidence type="ECO:0000313" key="5">
    <source>
        <dbReference type="EMBL" id="OUT23365.1"/>
    </source>
</evidence>
<protein>
    <recommendedName>
        <fullName evidence="4">SAC domain-containing protein</fullName>
    </recommendedName>
</protein>
<dbReference type="AlphaFoldDB" id="A0A1Z8JRZ8"/>
<evidence type="ECO:0000313" key="6">
    <source>
        <dbReference type="Proteomes" id="UP000195871"/>
    </source>
</evidence>
<dbReference type="EMBL" id="NHMM01000002">
    <property type="protein sequence ID" value="OUT23365.1"/>
    <property type="molecule type" value="Genomic_DNA"/>
</dbReference>
<dbReference type="GO" id="GO:0012505">
    <property type="term" value="C:endomembrane system"/>
    <property type="evidence" value="ECO:0007669"/>
    <property type="project" value="UniProtKB-SubCell"/>
</dbReference>
<dbReference type="PANTHER" id="PTHR45738:SF5">
    <property type="entry name" value="POLYPHOSPHOINOSITIDE PHOSPHATASE"/>
    <property type="match status" value="1"/>
</dbReference>
<dbReference type="VEuPathDB" id="FungiDB:C5L36_0A04780"/>
<evidence type="ECO:0000256" key="2">
    <source>
        <dbReference type="ARBA" id="ARBA00022801"/>
    </source>
</evidence>
<dbReference type="PROSITE" id="PS50275">
    <property type="entry name" value="SAC"/>
    <property type="match status" value="1"/>
</dbReference>
<evidence type="ECO:0000256" key="1">
    <source>
        <dbReference type="ARBA" id="ARBA00004308"/>
    </source>
</evidence>
<gene>
    <name evidence="5" type="ORF">CAS74_001683</name>
</gene>
<proteinExistence type="predicted"/>
<dbReference type="InterPro" id="IPR043573">
    <property type="entry name" value="Fig4-like"/>
</dbReference>
<dbReference type="InterPro" id="IPR002013">
    <property type="entry name" value="SAC_dom"/>
</dbReference>
<dbReference type="GO" id="GO:0043813">
    <property type="term" value="F:phosphatidylinositol-3,5-bisphosphate 5-phosphatase activity"/>
    <property type="evidence" value="ECO:0007669"/>
    <property type="project" value="InterPro"/>
</dbReference>
<comment type="caution">
    <text evidence="5">The sequence shown here is derived from an EMBL/GenBank/DDBJ whole genome shotgun (WGS) entry which is preliminary data.</text>
</comment>